<dbReference type="AlphaFoldDB" id="A0A9W8LRZ4"/>
<dbReference type="EMBL" id="JANBUO010001045">
    <property type="protein sequence ID" value="KAJ2800126.1"/>
    <property type="molecule type" value="Genomic_DNA"/>
</dbReference>
<keyword evidence="2" id="KW-1185">Reference proteome</keyword>
<proteinExistence type="predicted"/>
<protein>
    <submittedName>
        <fullName evidence="1">Uncharacterized protein</fullName>
    </submittedName>
</protein>
<sequence>MTLSTNLPFLAPVELRPCPEHITAAVSGGESAVVGAGADAAELQVSAVAAVSTRTSNTFSLPAAQISKPPLVHSQQQVTAGSLWKTATTAAERVTDNSTDTTEDAEQALEPPANHVWERVVLPAPLRMLPFWLAVGGASKCIVYLEPRRNSPLYTAIEKFFRASGKQYGETEAHQYHPHSSMTGFIDMRECVARGVSIGSVMSRIAWHMHELVVAATGSAPGGGLVPRVRRVATVGDYPQAGTHKIELQLETPAVFRHIVDEVVRAVPEAPIRAKRMGHISLAYYNKHVPTQAVISAEQAQQLEALARSFLYTPDVFDADRNRWDIAFYELTFRSSTLSVPHRLSQIARWEL</sequence>
<evidence type="ECO:0000313" key="2">
    <source>
        <dbReference type="Proteomes" id="UP001140094"/>
    </source>
</evidence>
<accession>A0A9W8LRZ4</accession>
<gene>
    <name evidence="1" type="ORF">H4R20_004178</name>
</gene>
<reference evidence="1" key="1">
    <citation type="submission" date="2022-07" db="EMBL/GenBank/DDBJ databases">
        <title>Phylogenomic reconstructions and comparative analyses of Kickxellomycotina fungi.</title>
        <authorList>
            <person name="Reynolds N.K."/>
            <person name="Stajich J.E."/>
            <person name="Barry K."/>
            <person name="Grigoriev I.V."/>
            <person name="Crous P."/>
            <person name="Smith M.E."/>
        </authorList>
    </citation>
    <scope>NUCLEOTIDE SEQUENCE</scope>
    <source>
        <strain evidence="1">NRRL 1565</strain>
    </source>
</reference>
<dbReference type="OrthoDB" id="2110229at2759"/>
<dbReference type="Proteomes" id="UP001140094">
    <property type="component" value="Unassembled WGS sequence"/>
</dbReference>
<organism evidence="1 2">
    <name type="scientific">Coemansia guatemalensis</name>
    <dbReference type="NCBI Taxonomy" id="2761395"/>
    <lineage>
        <taxon>Eukaryota</taxon>
        <taxon>Fungi</taxon>
        <taxon>Fungi incertae sedis</taxon>
        <taxon>Zoopagomycota</taxon>
        <taxon>Kickxellomycotina</taxon>
        <taxon>Kickxellomycetes</taxon>
        <taxon>Kickxellales</taxon>
        <taxon>Kickxellaceae</taxon>
        <taxon>Coemansia</taxon>
    </lineage>
</organism>
<evidence type="ECO:0000313" key="1">
    <source>
        <dbReference type="EMBL" id="KAJ2800126.1"/>
    </source>
</evidence>
<comment type="caution">
    <text evidence="1">The sequence shown here is derived from an EMBL/GenBank/DDBJ whole genome shotgun (WGS) entry which is preliminary data.</text>
</comment>
<name>A0A9W8LRZ4_9FUNG</name>